<dbReference type="PATRIC" id="fig|1121439.3.peg.46"/>
<evidence type="ECO:0000259" key="1">
    <source>
        <dbReference type="PROSITE" id="PS50844"/>
    </source>
</evidence>
<organism evidence="2 3">
    <name type="scientific">Alkalidesulfovibrio alkalitolerans DSM 16529</name>
    <dbReference type="NCBI Taxonomy" id="1121439"/>
    <lineage>
        <taxon>Bacteria</taxon>
        <taxon>Pseudomonadati</taxon>
        <taxon>Thermodesulfobacteriota</taxon>
        <taxon>Desulfovibrionia</taxon>
        <taxon>Desulfovibrionales</taxon>
        <taxon>Desulfovibrionaceae</taxon>
        <taxon>Alkalidesulfovibrio</taxon>
    </lineage>
</organism>
<dbReference type="Pfam" id="PF03102">
    <property type="entry name" value="NeuB"/>
    <property type="match status" value="1"/>
</dbReference>
<dbReference type="GO" id="GO:0047444">
    <property type="term" value="F:N-acylneuraminate-9-phosphate synthase activity"/>
    <property type="evidence" value="ECO:0007669"/>
    <property type="project" value="TreeGrafter"/>
</dbReference>
<dbReference type="PANTHER" id="PTHR42966:SF1">
    <property type="entry name" value="SIALIC ACID SYNTHASE"/>
    <property type="match status" value="1"/>
</dbReference>
<dbReference type="Gene3D" id="3.20.20.70">
    <property type="entry name" value="Aldolase class I"/>
    <property type="match status" value="1"/>
</dbReference>
<dbReference type="CDD" id="cd11615">
    <property type="entry name" value="SAF_NeuB_like"/>
    <property type="match status" value="1"/>
</dbReference>
<dbReference type="Proteomes" id="UP000014975">
    <property type="component" value="Unassembled WGS sequence"/>
</dbReference>
<name>S7TH48_9BACT</name>
<dbReference type="InterPro" id="IPR013132">
    <property type="entry name" value="PseI/NeuA/B-like_N"/>
</dbReference>
<dbReference type="InterPro" id="IPR036732">
    <property type="entry name" value="AFP_Neu5c_C_sf"/>
</dbReference>
<dbReference type="Gene3D" id="3.90.1210.10">
    <property type="entry name" value="Antifreeze-like/N-acetylneuraminic acid synthase C-terminal domain"/>
    <property type="match status" value="1"/>
</dbReference>
<dbReference type="GO" id="GO:0016051">
    <property type="term" value="P:carbohydrate biosynthetic process"/>
    <property type="evidence" value="ECO:0007669"/>
    <property type="project" value="InterPro"/>
</dbReference>
<gene>
    <name evidence="2" type="ORF">dsat_1664</name>
</gene>
<dbReference type="PANTHER" id="PTHR42966">
    <property type="entry name" value="N-ACETYLNEURAMINATE SYNTHASE"/>
    <property type="match status" value="1"/>
</dbReference>
<accession>S7TH48</accession>
<dbReference type="SMART" id="SM00858">
    <property type="entry name" value="SAF"/>
    <property type="match status" value="1"/>
</dbReference>
<reference evidence="2 3" key="1">
    <citation type="journal article" date="2013" name="Genome Announc.">
        <title>Draft genome sequences for three mercury-methylating, sulfate-reducing bacteria.</title>
        <authorList>
            <person name="Brown S.D."/>
            <person name="Hurt R.A.Jr."/>
            <person name="Gilmour C.C."/>
            <person name="Elias D.A."/>
        </authorList>
    </citation>
    <scope>NUCLEOTIDE SEQUENCE [LARGE SCALE GENOMIC DNA]</scope>
    <source>
        <strain evidence="2 3">DSM 16529</strain>
    </source>
</reference>
<dbReference type="PROSITE" id="PS50844">
    <property type="entry name" value="AFP_LIKE"/>
    <property type="match status" value="1"/>
</dbReference>
<comment type="caution">
    <text evidence="2">The sequence shown here is derived from an EMBL/GenBank/DDBJ whole genome shotgun (WGS) entry which is preliminary data.</text>
</comment>
<sequence>MPKHIVSQVVLPSGVVIGHGQPCFVVAEIGNNHQGKLEIAKEMVYAAAECGADAVKFQKRHTPSLLTREGLAAPYTGPNSFGPTYGAHRDALELDIEEMAQIKDLSERLGLVFFASAWDMISLRQIFGLGVELIKIASADLTCIPLLRAIGQEGVPVVASTGMSTWEDIEVAVAELRSFHDNIVLLHCNSSYPCPEDEIALPVMHRLGRRFGLPVGYSGHEEGLAPSIAAAAQGACLVERHFTLNKMLPGTDHKASLEPSQLKTLVGMIRDVERAMRETEKKVFPKEESTAKKLRKSIVAARRIPAGRIITADDLTVKSPGTGISPLDWDNVIGQKAVREIGEDTLLSWEMVGHLHCVTPVRQIA</sequence>
<dbReference type="InterPro" id="IPR057736">
    <property type="entry name" value="SAF_PseI/NeuA/NeuB"/>
</dbReference>
<dbReference type="OrthoDB" id="9781701at2"/>
<dbReference type="SUPFAM" id="SSF51269">
    <property type="entry name" value="AFP III-like domain"/>
    <property type="match status" value="1"/>
</dbReference>
<keyword evidence="3" id="KW-1185">Reference proteome</keyword>
<dbReference type="SUPFAM" id="SSF51569">
    <property type="entry name" value="Aldolase"/>
    <property type="match status" value="1"/>
</dbReference>
<proteinExistence type="predicted"/>
<dbReference type="Pfam" id="PF08666">
    <property type="entry name" value="SAF"/>
    <property type="match status" value="1"/>
</dbReference>
<dbReference type="AlphaFoldDB" id="S7TH48"/>
<dbReference type="InterPro" id="IPR013785">
    <property type="entry name" value="Aldolase_TIM"/>
</dbReference>
<evidence type="ECO:0000313" key="3">
    <source>
        <dbReference type="Proteomes" id="UP000014975"/>
    </source>
</evidence>
<dbReference type="EMBL" id="ATHI01000001">
    <property type="protein sequence ID" value="EPR36136.1"/>
    <property type="molecule type" value="Genomic_DNA"/>
</dbReference>
<evidence type="ECO:0000313" key="2">
    <source>
        <dbReference type="EMBL" id="EPR36136.1"/>
    </source>
</evidence>
<dbReference type="eggNOG" id="COG2089">
    <property type="taxonomic scope" value="Bacteria"/>
</dbReference>
<dbReference type="InterPro" id="IPR006190">
    <property type="entry name" value="SAF_AFP_Neu5Ac"/>
</dbReference>
<dbReference type="RefSeq" id="WP_020885550.1">
    <property type="nucleotide sequence ID" value="NZ_ATHI01000001.1"/>
</dbReference>
<dbReference type="STRING" id="1121439.dsat_1664"/>
<protein>
    <submittedName>
        <fullName evidence="2">N-acetylneuraminic acid synthase domain-containing protein</fullName>
    </submittedName>
</protein>
<dbReference type="InterPro" id="IPR051690">
    <property type="entry name" value="PseI-like"/>
</dbReference>
<dbReference type="InterPro" id="IPR013974">
    <property type="entry name" value="SAF"/>
</dbReference>
<feature type="domain" description="AFP-like" evidence="1">
    <location>
        <begin position="297"/>
        <end position="355"/>
    </location>
</feature>